<feature type="domain" description="BPTI/Kunitz inhibitor" evidence="2">
    <location>
        <begin position="481"/>
        <end position="516"/>
    </location>
</feature>
<dbReference type="GO" id="GO:0004867">
    <property type="term" value="F:serine-type endopeptidase inhibitor activity"/>
    <property type="evidence" value="ECO:0007669"/>
    <property type="project" value="InterPro"/>
</dbReference>
<dbReference type="AlphaFoldDB" id="A0A1S0TSC4"/>
<feature type="chain" id="PRO_5010365896" description="BPTI/Kunitz inhibitor domain-containing protein" evidence="1">
    <location>
        <begin position="29"/>
        <end position="531"/>
    </location>
</feature>
<dbReference type="OMA" id="FYNNQAK"/>
<dbReference type="InParanoid" id="A0A1S0TSC4"/>
<feature type="non-terminal residue" evidence="3">
    <location>
        <position position="531"/>
    </location>
</feature>
<accession>A0A1S0TSC4</accession>
<dbReference type="CTD" id="9946646"/>
<dbReference type="Gene3D" id="4.10.410.10">
    <property type="entry name" value="Pancreatic trypsin inhibitor Kunitz domain"/>
    <property type="match status" value="2"/>
</dbReference>
<evidence type="ECO:0000259" key="2">
    <source>
        <dbReference type="PROSITE" id="PS50279"/>
    </source>
</evidence>
<dbReference type="InterPro" id="IPR053014">
    <property type="entry name" value="Cuticle_assoc_divergent"/>
</dbReference>
<dbReference type="RefSeq" id="XP_020301928.1">
    <property type="nucleotide sequence ID" value="XM_020447885.1"/>
</dbReference>
<dbReference type="EMBL" id="JH712477">
    <property type="protein sequence ID" value="EFO19283.2"/>
    <property type="molecule type" value="Genomic_DNA"/>
</dbReference>
<dbReference type="InterPro" id="IPR036880">
    <property type="entry name" value="Kunitz_BPTI_sf"/>
</dbReference>
<dbReference type="InterPro" id="IPR002223">
    <property type="entry name" value="Kunitz_BPTI"/>
</dbReference>
<dbReference type="SUPFAM" id="SSF57362">
    <property type="entry name" value="BPTI-like"/>
    <property type="match status" value="2"/>
</dbReference>
<dbReference type="OrthoDB" id="5950222at2759"/>
<protein>
    <recommendedName>
        <fullName evidence="2">BPTI/Kunitz inhibitor domain-containing protein</fullName>
    </recommendedName>
</protein>
<dbReference type="InterPro" id="IPR006149">
    <property type="entry name" value="EB_dom"/>
</dbReference>
<gene>
    <name evidence="3" type="ORF">LOAG_09210</name>
</gene>
<dbReference type="SMART" id="SM00131">
    <property type="entry name" value="KU"/>
    <property type="match status" value="2"/>
</dbReference>
<proteinExistence type="predicted"/>
<feature type="signal peptide" evidence="1">
    <location>
        <begin position="1"/>
        <end position="28"/>
    </location>
</feature>
<sequence>MFCWTTAIATIMLIGTAVLLICSDLARAITTCRISNQCDQCRLLSAGQKCLKDKRYEHLFCDTANNRIDIHENSYLFCDTKKNKLITKHCAPGKYFINGTCSDVHQRHKRRFVAGSGHVGDYCSVNDDCLNGMFCSDGTCTCRNMFVAIHGYCYLKKNIGDNGCQYSEQCNAAWPGARCIENKCECPSDINGIPYVQVRTRDGVVCILLSGEDNDPVPKCPLPEYDDDLLTMPISQLRNPAMTDPNDYDIFSGEQINPLQFCSSTSTDYNTFVANGGAACTYATEPYQSDNGVYIADIYDCIVVPLNNMKLAMKGIYNIHPEADGICCPNRAFTCIQPKHEAKSNEAGVRPRWWFNSVTGICELFMWDPWDETEVQSPNNFKTREHCESYCRDTCKRGSPQYSVGGILNEEEPITNCQTMSSCSSNFECKTTGWRQLCCPSVASICSIAGGRPFDISRHTNFDPGYSMKRMFNLNFEKSRRYYYDPDQSRCISFTYNGALGNFNNFKSLSDCELFCERLQCKYGTPLKIGQ</sequence>
<dbReference type="PROSITE" id="PS50279">
    <property type="entry name" value="BPTI_KUNITZ_2"/>
    <property type="match status" value="2"/>
</dbReference>
<organism evidence="3">
    <name type="scientific">Loa loa</name>
    <name type="common">Eye worm</name>
    <name type="synonym">Filaria loa</name>
    <dbReference type="NCBI Taxonomy" id="7209"/>
    <lineage>
        <taxon>Eukaryota</taxon>
        <taxon>Metazoa</taxon>
        <taxon>Ecdysozoa</taxon>
        <taxon>Nematoda</taxon>
        <taxon>Chromadorea</taxon>
        <taxon>Rhabditida</taxon>
        <taxon>Spirurina</taxon>
        <taxon>Spiruromorpha</taxon>
        <taxon>Filarioidea</taxon>
        <taxon>Onchocercidae</taxon>
        <taxon>Loa</taxon>
    </lineage>
</organism>
<dbReference type="Pfam" id="PF00014">
    <property type="entry name" value="Kunitz_BPTI"/>
    <property type="match status" value="2"/>
</dbReference>
<name>A0A1S0TSC4_LOALO</name>
<feature type="domain" description="BPTI/Kunitz inhibitor" evidence="2">
    <location>
        <begin position="335"/>
        <end position="391"/>
    </location>
</feature>
<dbReference type="CDD" id="cd22593">
    <property type="entry name" value="Kunitz_conkunitzin"/>
    <property type="match status" value="1"/>
</dbReference>
<evidence type="ECO:0000313" key="3">
    <source>
        <dbReference type="EMBL" id="EFO19283.2"/>
    </source>
</evidence>
<dbReference type="PANTHER" id="PTHR46339">
    <property type="entry name" value="PROTEIN CBG15282-RELATED"/>
    <property type="match status" value="1"/>
</dbReference>
<reference evidence="3" key="1">
    <citation type="submission" date="2012-04" db="EMBL/GenBank/DDBJ databases">
        <title>The Genome Sequence of Loa loa.</title>
        <authorList>
            <consortium name="The Broad Institute Genome Sequencing Platform"/>
            <consortium name="Broad Institute Genome Sequencing Center for Infectious Disease"/>
            <person name="Nutman T.B."/>
            <person name="Fink D.L."/>
            <person name="Russ C."/>
            <person name="Young S."/>
            <person name="Zeng Q."/>
            <person name="Gargeya S."/>
            <person name="Alvarado L."/>
            <person name="Berlin A."/>
            <person name="Chapman S.B."/>
            <person name="Chen Z."/>
            <person name="Freedman E."/>
            <person name="Gellesch M."/>
            <person name="Goldberg J."/>
            <person name="Griggs A."/>
            <person name="Gujja S."/>
            <person name="Heilman E.R."/>
            <person name="Heiman D."/>
            <person name="Howarth C."/>
            <person name="Mehta T."/>
            <person name="Neiman D."/>
            <person name="Pearson M."/>
            <person name="Roberts A."/>
            <person name="Saif S."/>
            <person name="Shea T."/>
            <person name="Shenoy N."/>
            <person name="Sisk P."/>
            <person name="Stolte C."/>
            <person name="Sykes S."/>
            <person name="White J."/>
            <person name="Yandava C."/>
            <person name="Haas B."/>
            <person name="Henn M.R."/>
            <person name="Nusbaum C."/>
            <person name="Birren B."/>
        </authorList>
    </citation>
    <scope>NUCLEOTIDE SEQUENCE [LARGE SCALE GENOMIC DNA]</scope>
</reference>
<dbReference type="KEGG" id="loa:LOAG_09210"/>
<dbReference type="GeneID" id="9946646"/>
<dbReference type="PANTHER" id="PTHR46339:SF7">
    <property type="entry name" value="BPTI_KUNITZ INHIBITOR DOMAIN-CONTAINING PROTEIN"/>
    <property type="match status" value="1"/>
</dbReference>
<evidence type="ECO:0000256" key="1">
    <source>
        <dbReference type="SAM" id="SignalP"/>
    </source>
</evidence>
<dbReference type="Pfam" id="PF01683">
    <property type="entry name" value="EB"/>
    <property type="match status" value="1"/>
</dbReference>
<keyword evidence="1" id="KW-0732">Signal</keyword>